<comment type="caution">
    <text evidence="2">The sequence shown here is derived from an EMBL/GenBank/DDBJ whole genome shotgun (WGS) entry which is preliminary data.</text>
</comment>
<dbReference type="PANTHER" id="PTHR23272:SF166">
    <property type="entry name" value="ZINC FINGER BED DOMAIN-CONTAINING PROTEIN RICESLEEPER 2-LIKE ISOFORM X1"/>
    <property type="match status" value="1"/>
</dbReference>
<dbReference type="Pfam" id="PF14372">
    <property type="entry name" value="hAT-like_RNase-H"/>
    <property type="match status" value="1"/>
</dbReference>
<dbReference type="Proteomes" id="UP001497480">
    <property type="component" value="Unassembled WGS sequence"/>
</dbReference>
<dbReference type="EMBL" id="CAXHTB010000020">
    <property type="protein sequence ID" value="CAL0327695.1"/>
    <property type="molecule type" value="Genomic_DNA"/>
</dbReference>
<evidence type="ECO:0000313" key="3">
    <source>
        <dbReference type="Proteomes" id="UP001497480"/>
    </source>
</evidence>
<dbReference type="PANTHER" id="PTHR23272">
    <property type="entry name" value="BED FINGER-RELATED"/>
    <property type="match status" value="1"/>
</dbReference>
<name>A0AAV1Y144_LUPLU</name>
<dbReference type="GO" id="GO:0003677">
    <property type="term" value="F:DNA binding"/>
    <property type="evidence" value="ECO:0007669"/>
    <property type="project" value="InterPro"/>
</dbReference>
<reference evidence="2 3" key="1">
    <citation type="submission" date="2024-03" db="EMBL/GenBank/DDBJ databases">
        <authorList>
            <person name="Martinez-Hernandez J."/>
        </authorList>
    </citation>
    <scope>NUCLEOTIDE SEQUENCE [LARGE SCALE GENOMIC DNA]</scope>
</reference>
<accession>A0AAV1Y144</accession>
<feature type="domain" description="hAT-like transposase RNase-H fold" evidence="1">
    <location>
        <begin position="150"/>
        <end position="245"/>
    </location>
</feature>
<evidence type="ECO:0000259" key="1">
    <source>
        <dbReference type="Pfam" id="PF14372"/>
    </source>
</evidence>
<keyword evidence="3" id="KW-1185">Reference proteome</keyword>
<dbReference type="InterPro" id="IPR025525">
    <property type="entry name" value="hAT-like_transposase_RNase-H"/>
</dbReference>
<sequence>MQNHVKEHLGLSKSLLLNGELFHVRWCAHILNLIVQDGLKVASNTLHKIRQSVKYIKVSERRTRQVFACIALVDGIDMPIGLRSHCVTRLNFTFTMFESAINYRCAFNSFSLHDTNYMWCPLEDEWNRAEIICDFFRPLNNSTKLISAFSYPTSNLYLGGIWIIECLLNSILINEDLIIQQMARNMKAKFSKYWSDYTMVLAFGTILDPSKKLDFVQCLFEEVDPFYMEKVKQVKINLYRLYDEYVNKDDQSNESHSQVQASSSLGGGKGKKFQLPLYQAHNMIMMMMMMISEMPLILKT</sequence>
<protein>
    <recommendedName>
        <fullName evidence="1">hAT-like transposase RNase-H fold domain-containing protein</fullName>
    </recommendedName>
</protein>
<organism evidence="2 3">
    <name type="scientific">Lupinus luteus</name>
    <name type="common">European yellow lupine</name>
    <dbReference type="NCBI Taxonomy" id="3873"/>
    <lineage>
        <taxon>Eukaryota</taxon>
        <taxon>Viridiplantae</taxon>
        <taxon>Streptophyta</taxon>
        <taxon>Embryophyta</taxon>
        <taxon>Tracheophyta</taxon>
        <taxon>Spermatophyta</taxon>
        <taxon>Magnoliopsida</taxon>
        <taxon>eudicotyledons</taxon>
        <taxon>Gunneridae</taxon>
        <taxon>Pentapetalae</taxon>
        <taxon>rosids</taxon>
        <taxon>fabids</taxon>
        <taxon>Fabales</taxon>
        <taxon>Fabaceae</taxon>
        <taxon>Papilionoideae</taxon>
        <taxon>50 kb inversion clade</taxon>
        <taxon>genistoids sensu lato</taxon>
        <taxon>core genistoids</taxon>
        <taxon>Genisteae</taxon>
        <taxon>Lupinus</taxon>
    </lineage>
</organism>
<dbReference type="InterPro" id="IPR012337">
    <property type="entry name" value="RNaseH-like_sf"/>
</dbReference>
<proteinExistence type="predicted"/>
<evidence type="ECO:0000313" key="2">
    <source>
        <dbReference type="EMBL" id="CAL0327695.1"/>
    </source>
</evidence>
<dbReference type="AlphaFoldDB" id="A0AAV1Y144"/>
<dbReference type="SUPFAM" id="SSF53098">
    <property type="entry name" value="Ribonuclease H-like"/>
    <property type="match status" value="1"/>
</dbReference>
<gene>
    <name evidence="2" type="ORF">LLUT_LOCUS28755</name>
</gene>